<dbReference type="Gene3D" id="2.60.120.20">
    <property type="match status" value="3"/>
</dbReference>
<dbReference type="Gene3D" id="1.20.960.20">
    <property type="match status" value="1"/>
</dbReference>
<dbReference type="InterPro" id="IPR059138">
    <property type="entry name" value="Pico_VP1"/>
</dbReference>
<evidence type="ECO:0000256" key="1">
    <source>
        <dbReference type="ARBA" id="ARBA00004295"/>
    </source>
</evidence>
<evidence type="ECO:0000256" key="10">
    <source>
        <dbReference type="ARBA" id="ARBA00022553"/>
    </source>
</evidence>
<dbReference type="SUPFAM" id="SSF89043">
    <property type="entry name" value="Soluble domain of poliovirus core protein 3a"/>
    <property type="match status" value="1"/>
</dbReference>
<keyword evidence="13" id="KW-0645">Protease</keyword>
<keyword evidence="22" id="KW-0788">Thiol protease</keyword>
<feature type="domain" description="Peptidase C3" evidence="40">
    <location>
        <begin position="1647"/>
        <end position="1824"/>
    </location>
</feature>
<dbReference type="GO" id="GO:0039694">
    <property type="term" value="P:viral RNA genome replication"/>
    <property type="evidence" value="ECO:0007669"/>
    <property type="project" value="InterPro"/>
</dbReference>
<keyword evidence="7" id="KW-0696">RNA-directed RNA polymerase</keyword>
<dbReference type="SUPFAM" id="SSF88633">
    <property type="entry name" value="Positive stranded ssRNA viruses"/>
    <property type="match status" value="2"/>
</dbReference>
<dbReference type="Gene3D" id="2.40.10.10">
    <property type="entry name" value="Trypsin-like serine proteases"/>
    <property type="match status" value="1"/>
</dbReference>
<evidence type="ECO:0000256" key="27">
    <source>
        <dbReference type="ARBA" id="ARBA00022884"/>
    </source>
</evidence>
<evidence type="ECO:0000256" key="9">
    <source>
        <dbReference type="ARBA" id="ARBA00022520"/>
    </source>
</evidence>
<comment type="subunit">
    <text evidence="4">Interacts with RNA-directed RNA polymerase.</text>
</comment>
<evidence type="ECO:0000256" key="17">
    <source>
        <dbReference type="ARBA" id="ARBA00022707"/>
    </source>
</evidence>
<keyword evidence="30" id="KW-0406">Ion transport</keyword>
<evidence type="ECO:0000256" key="35">
    <source>
        <dbReference type="ARBA" id="ARBA00023303"/>
    </source>
</evidence>
<dbReference type="GO" id="GO:0044162">
    <property type="term" value="C:host cell cytoplasmic vesicle membrane"/>
    <property type="evidence" value="ECO:0007669"/>
    <property type="project" value="UniProtKB-SubCell"/>
</dbReference>
<keyword evidence="15" id="KW-0548">Nucleotidyltransferase</keyword>
<keyword evidence="12" id="KW-0945">Host-virus interaction</keyword>
<dbReference type="PROSITE" id="PS51218">
    <property type="entry name" value="SF3_HELICASE_2"/>
    <property type="match status" value="1"/>
</dbReference>
<dbReference type="GO" id="GO:0034220">
    <property type="term" value="P:monoatomic ion transmembrane transport"/>
    <property type="evidence" value="ECO:0007669"/>
    <property type="project" value="UniProtKB-KW"/>
</dbReference>
<dbReference type="GO" id="GO:0017111">
    <property type="term" value="F:ribonucleoside triphosphate phosphatase activity"/>
    <property type="evidence" value="ECO:0007669"/>
    <property type="project" value="InterPro"/>
</dbReference>
<dbReference type="Pfam" id="PF01552">
    <property type="entry name" value="Pico_P2B"/>
    <property type="match status" value="1"/>
</dbReference>
<keyword evidence="33" id="KW-0449">Lipoprotein</keyword>
<keyword evidence="29" id="KW-1182">Viral ion channel</keyword>
<feature type="domain" description="SF3 helicase" evidence="39">
    <location>
        <begin position="1301"/>
        <end position="1464"/>
    </location>
</feature>
<keyword evidence="8" id="KW-1036">Host cytoplasmic vesicle</keyword>
<evidence type="ECO:0000256" key="36">
    <source>
        <dbReference type="ARBA" id="ARBA00045131"/>
    </source>
</evidence>
<dbReference type="Pfam" id="PF00548">
    <property type="entry name" value="Peptidase_C3"/>
    <property type="match status" value="1"/>
</dbReference>
<keyword evidence="32" id="KW-1035">Host cytoplasm</keyword>
<dbReference type="InterPro" id="IPR043502">
    <property type="entry name" value="DNA/RNA_pol_sf"/>
</dbReference>
<dbReference type="PROSITE" id="PS50507">
    <property type="entry name" value="RDRP_SSRNA_POS"/>
    <property type="match status" value="1"/>
</dbReference>
<evidence type="ECO:0000256" key="23">
    <source>
        <dbReference type="ARBA" id="ARBA00022840"/>
    </source>
</evidence>
<dbReference type="InterPro" id="IPR029053">
    <property type="entry name" value="Viral_coat"/>
</dbReference>
<evidence type="ECO:0000259" key="39">
    <source>
        <dbReference type="PROSITE" id="PS51218"/>
    </source>
</evidence>
<evidence type="ECO:0000256" key="30">
    <source>
        <dbReference type="ARBA" id="ARBA00023065"/>
    </source>
</evidence>
<keyword evidence="9" id="KW-0191">Covalent protein-RNA linkage</keyword>
<dbReference type="GO" id="GO:0005524">
    <property type="term" value="F:ATP binding"/>
    <property type="evidence" value="ECO:0007669"/>
    <property type="project" value="UniProtKB-KW"/>
</dbReference>
<evidence type="ECO:0000256" key="4">
    <source>
        <dbReference type="ARBA" id="ARBA00011124"/>
    </source>
</evidence>
<dbReference type="InterPro" id="IPR043504">
    <property type="entry name" value="Peptidase_S1_PA_chymotrypsin"/>
</dbReference>
<evidence type="ECO:0000256" key="31">
    <source>
        <dbReference type="ARBA" id="ARBA00023136"/>
    </source>
</evidence>
<dbReference type="GO" id="GO:0015267">
    <property type="term" value="F:channel activity"/>
    <property type="evidence" value="ECO:0007669"/>
    <property type="project" value="UniProtKB-KW"/>
</dbReference>
<dbReference type="InterPro" id="IPR000605">
    <property type="entry name" value="Helicase_SF3_ssDNA/RNA_vir"/>
</dbReference>
<protein>
    <recommendedName>
        <fullName evidence="5">Genome polyprotein</fullName>
    </recommendedName>
</protein>
<keyword evidence="34" id="KW-1160">Virus entry into host cell</keyword>
<dbReference type="InterPro" id="IPR002527">
    <property type="entry name" value="Pico_P2B"/>
</dbReference>
<reference evidence="41" key="1">
    <citation type="submission" date="2023-04" db="EMBL/GenBank/DDBJ databases">
        <title>The analysis of the enteric virome of domestic caprine.</title>
        <authorList>
            <person name="Boros A."/>
            <person name="Pankovics P."/>
            <person name="Laszlo Z."/>
        </authorList>
    </citation>
    <scope>NUCLEOTIDE SEQUENCE</scope>
    <source>
        <strain evidence="41">Goat/BooV/KT-FG-3/2020-HUN</strain>
    </source>
</reference>
<dbReference type="InterPro" id="IPR014838">
    <property type="entry name" value="P3A"/>
</dbReference>
<dbReference type="SUPFAM" id="SSF52540">
    <property type="entry name" value="P-loop containing nucleoside triphosphate hydrolases"/>
    <property type="match status" value="1"/>
</dbReference>
<dbReference type="Pfam" id="PF08727">
    <property type="entry name" value="P3A"/>
    <property type="match status" value="1"/>
</dbReference>
<evidence type="ECO:0000256" key="19">
    <source>
        <dbReference type="ARBA" id="ARBA00022801"/>
    </source>
</evidence>
<keyword evidence="26" id="KW-1043">Host membrane</keyword>
<dbReference type="InterPro" id="IPR009003">
    <property type="entry name" value="Peptidase_S1_PA"/>
</dbReference>
<keyword evidence="14" id="KW-0808">Transferase</keyword>
<keyword evidence="23" id="KW-0067">ATP-binding</keyword>
<comment type="similarity">
    <text evidence="3">Belongs to the picornaviruses polyprotein family.</text>
</comment>
<evidence type="ECO:0000256" key="25">
    <source>
        <dbReference type="ARBA" id="ARBA00022844"/>
    </source>
</evidence>
<dbReference type="GO" id="GO:0003968">
    <property type="term" value="F:RNA-directed RNA polymerase activity"/>
    <property type="evidence" value="ECO:0007669"/>
    <property type="project" value="UniProtKB-KW"/>
</dbReference>
<evidence type="ECO:0000256" key="22">
    <source>
        <dbReference type="ARBA" id="ARBA00022807"/>
    </source>
</evidence>
<dbReference type="InterPro" id="IPR000199">
    <property type="entry name" value="Peptidase_C3A/C3B_picornavir"/>
</dbReference>
<dbReference type="GO" id="GO:0003724">
    <property type="term" value="F:RNA helicase activity"/>
    <property type="evidence" value="ECO:0007669"/>
    <property type="project" value="InterPro"/>
</dbReference>
<evidence type="ECO:0000256" key="6">
    <source>
        <dbReference type="ARBA" id="ARBA00022448"/>
    </source>
</evidence>
<comment type="subcellular location">
    <subcellularLocation>
        <location evidence="1">Host cytoplasmic vesicle membrane</location>
        <topology evidence="1">Peripheral membrane protein</topology>
        <orientation evidence="1">Cytoplasmic side</orientation>
    </subcellularLocation>
    <subcellularLocation>
        <location evidence="2">Virion</location>
    </subcellularLocation>
</comment>
<dbReference type="Pfam" id="PF00073">
    <property type="entry name" value="Rhv"/>
    <property type="match status" value="2"/>
</dbReference>
<dbReference type="InterPro" id="IPR033703">
    <property type="entry name" value="Rhv-like"/>
</dbReference>
<keyword evidence="6" id="KW-0813">Transport</keyword>
<keyword evidence="31" id="KW-0472">Membrane</keyword>
<dbReference type="EMBL" id="OQ758026">
    <property type="protein sequence ID" value="WMU10879.1"/>
    <property type="molecule type" value="Genomic_RNA"/>
</dbReference>
<dbReference type="GO" id="GO:0046718">
    <property type="term" value="P:symbiont entry into host cell"/>
    <property type="evidence" value="ECO:0007669"/>
    <property type="project" value="UniProtKB-KW"/>
</dbReference>
<dbReference type="Gene3D" id="6.10.20.20">
    <property type="entry name" value="Poliovirus 3A protein-like"/>
    <property type="match status" value="1"/>
</dbReference>
<dbReference type="Pfam" id="PF00680">
    <property type="entry name" value="RdRP_1"/>
    <property type="match status" value="1"/>
</dbReference>
<dbReference type="InterPro" id="IPR014759">
    <property type="entry name" value="Helicase_SF3_ssRNA_vir"/>
</dbReference>
<dbReference type="InterPro" id="IPR001676">
    <property type="entry name" value="Picornavirus_capsid"/>
</dbReference>
<evidence type="ECO:0000256" key="3">
    <source>
        <dbReference type="ARBA" id="ARBA00008303"/>
    </source>
</evidence>
<evidence type="ECO:0000259" key="38">
    <source>
        <dbReference type="PROSITE" id="PS50507"/>
    </source>
</evidence>
<keyword evidence="10" id="KW-0597">Phosphoprotein</keyword>
<dbReference type="GO" id="GO:0006508">
    <property type="term" value="P:proteolysis"/>
    <property type="evidence" value="ECO:0007669"/>
    <property type="project" value="UniProtKB-KW"/>
</dbReference>
<dbReference type="GO" id="GO:0006351">
    <property type="term" value="P:DNA-templated transcription"/>
    <property type="evidence" value="ECO:0007669"/>
    <property type="project" value="InterPro"/>
</dbReference>
<dbReference type="CDD" id="cd00205">
    <property type="entry name" value="rhv_like"/>
    <property type="match status" value="3"/>
</dbReference>
<dbReference type="InterPro" id="IPR043128">
    <property type="entry name" value="Rev_trsase/Diguanyl_cyclase"/>
</dbReference>
<dbReference type="Pfam" id="PF22663">
    <property type="entry name" value="Rhv_5"/>
    <property type="match status" value="1"/>
</dbReference>
<evidence type="ECO:0000256" key="21">
    <source>
        <dbReference type="ARBA" id="ARBA00022806"/>
    </source>
</evidence>
<comment type="function">
    <text evidence="36">Forms an icosahedral capsid of pseudo T=3 symmetry with capsid proteins VP2 and VP3. The capsid is 300 Angstroms in diameter, composed of 60 copies of each capsid protein and enclosing the viral positive strand RNA genome.</text>
</comment>
<evidence type="ECO:0000256" key="28">
    <source>
        <dbReference type="ARBA" id="ARBA00022953"/>
    </source>
</evidence>
<dbReference type="GO" id="GO:0039618">
    <property type="term" value="C:T=pseudo3 icosahedral viral capsid"/>
    <property type="evidence" value="ECO:0007669"/>
    <property type="project" value="UniProtKB-KW"/>
</dbReference>
<evidence type="ECO:0000256" key="11">
    <source>
        <dbReference type="ARBA" id="ARBA00022561"/>
    </source>
</evidence>
<keyword evidence="18" id="KW-0547">Nucleotide-binding</keyword>
<keyword evidence="35" id="KW-0407">Ion channel</keyword>
<keyword evidence="25" id="KW-0946">Virion</keyword>
<dbReference type="Pfam" id="PF00910">
    <property type="entry name" value="RNA_helicase"/>
    <property type="match status" value="1"/>
</dbReference>
<dbReference type="GO" id="GO:0003723">
    <property type="term" value="F:RNA binding"/>
    <property type="evidence" value="ECO:0007669"/>
    <property type="project" value="UniProtKB-KW"/>
</dbReference>
<dbReference type="Gene3D" id="4.10.880.10">
    <property type="entry name" value="Poliovirus 3D polymerase Domain 1 (Nucleotidyltransferase)"/>
    <property type="match status" value="1"/>
</dbReference>
<dbReference type="GO" id="GO:0005198">
    <property type="term" value="F:structural molecule activity"/>
    <property type="evidence" value="ECO:0007669"/>
    <property type="project" value="InterPro"/>
</dbReference>
<evidence type="ECO:0000259" key="40">
    <source>
        <dbReference type="PROSITE" id="PS51874"/>
    </source>
</evidence>
<keyword evidence="16" id="KW-1143">T=pseudo3 icosahedral capsid protein</keyword>
<dbReference type="GO" id="GO:0019062">
    <property type="term" value="P:virion attachment to host cell"/>
    <property type="evidence" value="ECO:0007669"/>
    <property type="project" value="UniProtKB-KW"/>
</dbReference>
<dbReference type="SUPFAM" id="SSF50494">
    <property type="entry name" value="Trypsin-like serine proteases"/>
    <property type="match status" value="2"/>
</dbReference>
<dbReference type="InterPro" id="IPR007094">
    <property type="entry name" value="RNA-dir_pol_PSvirus"/>
</dbReference>
<sequence>MAVLSVPEFSGIVIVPLTIRSIFLHVRYYISFKNGGKILKQYCIPISNRHQRRWLNNTGVSQSKQSSGNRSENLSANNGSSITTVNYYGAYYAGAKGEASLQMDPEKFTKPIVELANGPALKSPSIEECGYSDRIIQITAGNSTITTQEAAKAIVAYGEWPNNQQYNKGQSVDKDSKPGPSVERFYTLDSIQWTSTFKGRAYRLPGVLTNLGMFGQNCTYHYLLNTGYVVHVQVNATKFHAGMLVVAAIPECQVSTEPSDAMDLQDEFFRQYPLHQLTVFPHQLINLRTNNSATIIIPYINCNPSDSPLAHNNVTIVIAQVAQLTYGTGASTFVPITTTIGPMNTSFSGIRNAVIFQGVPTFNVPGSGQFMTTLKNDGYPAIPFFEQVKDVHIPGRVRNLMEVCQIDTFCNAHSGSPVINIAPGDYNNRPIANWDMSLLSTLFETTYLGKFAKFYSQYRGSIKITFIMCGTALTTGKLLISYTPPGGDAPQNRTDAMLGTHMIWDIGLQSSVTFVIPYISATQYRFSNVSNNVLSYCGYISVFMQTAIVTPPSTSQVVPIAIMASACEDMEFRLATDNAYYQGINDDITALVENKIKTILKSTETPAITGPSLPNTLSIQEGDSVALTSAETGASSSTQPGQVMETREIPLTFSKLETSVESFLSRYSVFFEGEININSGGSGFVEVPLWVNQDATTQLAVRTKYRMFTYLKMHFDIIIIITMKEGARANNLIVTSPQPYTFQAIFSPAGAPKPTTWDSAEWDVPTTPSIYFKSTDPPASIRLPFMSPSFAYPIFYDGYSNFETQTNQYGLFPGNNMGSLFLRSLAKHNVVDSVAGKFNVKCFSRPLDIQAWVPRPIVTLKDTVYLSNSRGRVEPVSHNTGNLLHTRTGPFGVDMRVQTGPKRKSKPYAHIRNNPPPFYKKFPVFTYCSDDNVSFHGIPITKDVIAIPYHLSFDALKLDDKYCDYKVVYSSINFDLTLIRCKHDYEPVKLVPPSGYLWSSCYTKLFQKTLRFSKFKDLPSCWFNENGFVEEHEQFSMIECNLPVKSGWCGSPLYNSEGVIGMSTGTDVHWSTYTVLLEVPAVVGLVTIDEQGLTDCTSSLFSSLGSAFGRSAVESATKAFKENVDVASYTNETVKSVISLLVKAITVTVMIARSDDKIATAVGLGVLLGTDLLIGSPFDWLREKVSNILGVKNAQCQGPIDWLKDFNVVCTSMKWIDWIGEKILSFVEWIKSLLVVDEDKEKFKEDIKLLPDLIQKFDKVIKNPSRVSNVEKEKLCDSIINLKMRADKYGIIRNFATSQLLEKYNKAIQVKSSLNRKRFEPIAVLIHGEPGTGKSLSTIAIGKILSKHLGADEPYSLPPDPKYFDGYEQQPVVIMDDVAQNPDGEDLKLFCQMVSTTTFHVPMADLPDKGKTFISDFVLASTNCNGDLTPPTVREPLAIKRRFYLDLDIEIKDEYKVNGRLDANKALQFDGKKCANFKNSCPLFNGAAVVFKDRRTNMRYNMDNLITKLLQEHDNRNKCLSQLDKVLAFEQGAVCPEFTFKCDKIEPKPCPKEIIDLIRSVPDEKIIQYCAKQGWLLEPEDNVTILREEINTNLRDAAFILSILASLAGLAMFVYFVFKNAYQQGAYSDCIQNKQPKPPIKRMVVPQGATEFELSLLRKSLFQVKTEKGEFTGVGLYEKFMILPTHACPTSRVEFESKEYNVLEIFNLSNDKGPLEVSVVKLDRPVNFRDIRNYLPEHFSSVKCNLVVNSTLFPNYLVDVGRVSSFGYLNLSYKNVYNTCTYMFPTRIGQCGGLLVTQDHKIIAMHIGGDGANGYGAILTRKMFAEIQGHITSVEKTDRPVNISTRTAFRPSVFYDVFPGEKEPAVLHPKDPRLSRYVDFDKDLFSKYLNMRVEKMDIPVTENMHVAIKHYASRIRTLLPPDYKDPMGLTEVIYGVPGLDGIDLTTSAGFPYVQQGIKKRDLIPEKGQPLNRLTEALDLHGYDLPFITYLKDELRPKEKIEFGKTRLIECSSLNDTIRMKKKFGNLFKTYHLNPGIVTGSAVGCDPDIHWSLFYTQFGGEPLIAFDYKNFDGSLHKVWFKCLILFLQELGFDNVDEIRHIMNSVHIYKNIEYKVEGGMPSGTSGTSIFNSIINNIIIRTLVLDVYKGIDLDFLKILCYGDDLIVTYPFQLDASLIAEKGLDYGLHMTPPDKSKEFNEITWNDVTFLKRKFVPDEEFPFLIHPVYDINNVFESARWCKSAGNTQEHILSLCQLAWHSGKEVYNQFLDKITSVPVGRALYLPSYEVLRKNWLDKF</sequence>
<organism evidence="41">
    <name type="scientific">Boosepivirus sp</name>
    <dbReference type="NCBI Taxonomy" id="2809206"/>
    <lineage>
        <taxon>Viruses</taxon>
        <taxon>Riboviria</taxon>
        <taxon>Orthornavirae</taxon>
        <taxon>Pisuviricota</taxon>
        <taxon>Pisoniviricetes</taxon>
        <taxon>Picornavirales</taxon>
        <taxon>Picornaviridae</taxon>
        <taxon>Ensavirinae</taxon>
        <taxon>Boosepivirus</taxon>
    </lineage>
</organism>
<dbReference type="InterPro" id="IPR001205">
    <property type="entry name" value="RNA-dir_pol_C"/>
</dbReference>
<evidence type="ECO:0000256" key="37">
    <source>
        <dbReference type="SAM" id="MobiDB-lite"/>
    </source>
</evidence>
<dbReference type="InterPro" id="IPR027417">
    <property type="entry name" value="P-loop_NTPase"/>
</dbReference>
<evidence type="ECO:0000256" key="14">
    <source>
        <dbReference type="ARBA" id="ARBA00022679"/>
    </source>
</evidence>
<evidence type="ECO:0000256" key="16">
    <source>
        <dbReference type="ARBA" id="ARBA00022706"/>
    </source>
</evidence>
<evidence type="ECO:0000256" key="2">
    <source>
        <dbReference type="ARBA" id="ARBA00004328"/>
    </source>
</evidence>
<feature type="domain" description="RdRp catalytic" evidence="38">
    <location>
        <begin position="2060"/>
        <end position="2174"/>
    </location>
</feature>
<dbReference type="GO" id="GO:0004197">
    <property type="term" value="F:cysteine-type endopeptidase activity"/>
    <property type="evidence" value="ECO:0007669"/>
    <property type="project" value="InterPro"/>
</dbReference>
<feature type="region of interest" description="Disordered" evidence="37">
    <location>
        <begin position="55"/>
        <end position="77"/>
    </location>
</feature>
<keyword evidence="21" id="KW-0347">Helicase</keyword>
<evidence type="ECO:0000256" key="24">
    <source>
        <dbReference type="ARBA" id="ARBA00022842"/>
    </source>
</evidence>
<evidence type="ECO:0000256" key="33">
    <source>
        <dbReference type="ARBA" id="ARBA00023288"/>
    </source>
</evidence>
<evidence type="ECO:0000256" key="26">
    <source>
        <dbReference type="ARBA" id="ARBA00022870"/>
    </source>
</evidence>
<dbReference type="Gene3D" id="3.30.70.270">
    <property type="match status" value="1"/>
</dbReference>
<keyword evidence="27" id="KW-0694">RNA-binding</keyword>
<evidence type="ECO:0000256" key="12">
    <source>
        <dbReference type="ARBA" id="ARBA00022581"/>
    </source>
</evidence>
<accession>A0AA51U530</accession>
<keyword evidence="28" id="KW-0693">Viral RNA replication</keyword>
<evidence type="ECO:0000256" key="15">
    <source>
        <dbReference type="ARBA" id="ARBA00022695"/>
    </source>
</evidence>
<keyword evidence="19" id="KW-0378">Hydrolase</keyword>
<keyword evidence="17" id="KW-0519">Myristate</keyword>
<name>A0AA51U530_9PICO</name>
<keyword evidence="20" id="KW-1161">Viral attachment to host cell</keyword>
<evidence type="ECO:0000256" key="7">
    <source>
        <dbReference type="ARBA" id="ARBA00022484"/>
    </source>
</evidence>
<proteinExistence type="inferred from homology"/>
<keyword evidence="24" id="KW-0460">Magnesium</keyword>
<evidence type="ECO:0000256" key="20">
    <source>
        <dbReference type="ARBA" id="ARBA00022804"/>
    </source>
</evidence>
<dbReference type="Gene3D" id="2.40.10.120">
    <property type="match status" value="1"/>
</dbReference>
<keyword evidence="11" id="KW-0167">Capsid protein</keyword>
<evidence type="ECO:0000256" key="29">
    <source>
        <dbReference type="ARBA" id="ARBA00023039"/>
    </source>
</evidence>
<dbReference type="InterPro" id="IPR044067">
    <property type="entry name" value="PCV_3C_PRO"/>
</dbReference>
<evidence type="ECO:0000256" key="13">
    <source>
        <dbReference type="ARBA" id="ARBA00022670"/>
    </source>
</evidence>
<evidence type="ECO:0000313" key="41">
    <source>
        <dbReference type="EMBL" id="WMU10879.1"/>
    </source>
</evidence>
<dbReference type="PROSITE" id="PS51874">
    <property type="entry name" value="PCV_3C_PRO"/>
    <property type="match status" value="1"/>
</dbReference>
<evidence type="ECO:0000256" key="5">
    <source>
        <dbReference type="ARBA" id="ARBA00020107"/>
    </source>
</evidence>
<evidence type="ECO:0000256" key="34">
    <source>
        <dbReference type="ARBA" id="ARBA00023296"/>
    </source>
</evidence>
<evidence type="ECO:0000256" key="18">
    <source>
        <dbReference type="ARBA" id="ARBA00022741"/>
    </source>
</evidence>
<dbReference type="SUPFAM" id="SSF56672">
    <property type="entry name" value="DNA/RNA polymerases"/>
    <property type="match status" value="1"/>
</dbReference>
<dbReference type="InterPro" id="IPR036203">
    <property type="entry name" value="P3A_soluble_dom"/>
</dbReference>
<evidence type="ECO:0000256" key="8">
    <source>
        <dbReference type="ARBA" id="ARBA00022488"/>
    </source>
</evidence>
<evidence type="ECO:0000256" key="32">
    <source>
        <dbReference type="ARBA" id="ARBA00023200"/>
    </source>
</evidence>